<dbReference type="EMBL" id="LN774769">
    <property type="protein sequence ID" value="CEN28082.1"/>
    <property type="molecule type" value="Genomic_DNA"/>
</dbReference>
<dbReference type="GO" id="GO:0003677">
    <property type="term" value="F:DNA binding"/>
    <property type="evidence" value="ECO:0007669"/>
    <property type="project" value="UniProtKB-KW"/>
</dbReference>
<evidence type="ECO:0000256" key="3">
    <source>
        <dbReference type="ARBA" id="ARBA00023125"/>
    </source>
</evidence>
<dbReference type="GO" id="GO:0009307">
    <property type="term" value="P:DNA restriction-modification system"/>
    <property type="evidence" value="ECO:0007669"/>
    <property type="project" value="UniProtKB-KW"/>
</dbReference>
<comment type="subunit">
    <text evidence="4">The methyltransferase is composed of M and S polypeptides.</text>
</comment>
<evidence type="ECO:0000259" key="5">
    <source>
        <dbReference type="Pfam" id="PF01420"/>
    </source>
</evidence>
<comment type="similarity">
    <text evidence="1">Belongs to the type-I restriction system S methylase family.</text>
</comment>
<keyword evidence="2" id="KW-0680">Restriction system</keyword>
<dbReference type="REBASE" id="110353">
    <property type="entry name" value="S2.Lpi47ORF877P"/>
</dbReference>
<organism evidence="6 7">
    <name type="scientific">Pseudolactococcus piscium MKFS47</name>
    <dbReference type="NCBI Taxonomy" id="297352"/>
    <lineage>
        <taxon>Bacteria</taxon>
        <taxon>Bacillati</taxon>
        <taxon>Bacillota</taxon>
        <taxon>Bacilli</taxon>
        <taxon>Lactobacillales</taxon>
        <taxon>Streptococcaceae</taxon>
        <taxon>Pseudolactococcus</taxon>
    </lineage>
</organism>
<keyword evidence="3" id="KW-0238">DNA-binding</keyword>
<dbReference type="PANTHER" id="PTHR43140">
    <property type="entry name" value="TYPE-1 RESTRICTION ENZYME ECOKI SPECIFICITY PROTEIN"/>
    <property type="match status" value="1"/>
</dbReference>
<evidence type="ECO:0000256" key="4">
    <source>
        <dbReference type="ARBA" id="ARBA00038652"/>
    </source>
</evidence>
<dbReference type="Proteomes" id="UP000033166">
    <property type="component" value="Chromosome I"/>
</dbReference>
<dbReference type="PANTHER" id="PTHR43140:SF1">
    <property type="entry name" value="TYPE I RESTRICTION ENZYME ECOKI SPECIFICITY SUBUNIT"/>
    <property type="match status" value="1"/>
</dbReference>
<dbReference type="RefSeq" id="WP_050702978.1">
    <property type="nucleotide sequence ID" value="NZ_LN774769.1"/>
</dbReference>
<evidence type="ECO:0000256" key="2">
    <source>
        <dbReference type="ARBA" id="ARBA00022747"/>
    </source>
</evidence>
<dbReference type="InterPro" id="IPR000055">
    <property type="entry name" value="Restrct_endonuc_typeI_TRD"/>
</dbReference>
<dbReference type="Pfam" id="PF01420">
    <property type="entry name" value="Methylase_S"/>
    <property type="match status" value="1"/>
</dbReference>
<sequence length="177" mass="20537">MDVIWSTVNDICDIKRGKRLIKSELRADGKYPVYQNSMVPLGFYNAYNFSADNTFIISAGAAGEINYMNSNFWAADDVYVLVTSETLQSKFLYHFLIAKQNTILSKVRRASVPRLPRTAFENIKLPIPTISEQTRIVKILDVLNILISDLVKELPREIQLRQKQYEHHREQLLNFQR</sequence>
<accession>A0A0D6DWF7</accession>
<dbReference type="KEGG" id="lpk:LACPI_0882"/>
<feature type="domain" description="Type I restriction modification DNA specificity" evidence="5">
    <location>
        <begin position="7"/>
        <end position="159"/>
    </location>
</feature>
<name>A0A0D6DWF7_9LACT</name>
<reference evidence="7" key="1">
    <citation type="submission" date="2015-01" db="EMBL/GenBank/DDBJ databases">
        <authorList>
            <person name="Andreevskaya M."/>
        </authorList>
    </citation>
    <scope>NUCLEOTIDE SEQUENCE [LARGE SCALE GENOMIC DNA]</scope>
    <source>
        <strain evidence="7">MKFS47</strain>
    </source>
</reference>
<dbReference type="InterPro" id="IPR051212">
    <property type="entry name" value="Type-I_RE_S_subunit"/>
</dbReference>
<proteinExistence type="inferred from homology"/>
<dbReference type="Gene3D" id="3.90.220.20">
    <property type="entry name" value="DNA methylase specificity domains"/>
    <property type="match status" value="1"/>
</dbReference>
<dbReference type="AlphaFoldDB" id="A0A0D6DWF7"/>
<evidence type="ECO:0000313" key="7">
    <source>
        <dbReference type="Proteomes" id="UP000033166"/>
    </source>
</evidence>
<dbReference type="InterPro" id="IPR044946">
    <property type="entry name" value="Restrct_endonuc_typeI_TRD_sf"/>
</dbReference>
<evidence type="ECO:0000256" key="1">
    <source>
        <dbReference type="ARBA" id="ARBA00010923"/>
    </source>
</evidence>
<dbReference type="CDD" id="cd17291">
    <property type="entry name" value="RMtype1_S_MgeORF438P-TRD-CR_like"/>
    <property type="match status" value="1"/>
</dbReference>
<gene>
    <name evidence="6" type="ORF">LACPI_0882</name>
</gene>
<evidence type="ECO:0000313" key="6">
    <source>
        <dbReference type="EMBL" id="CEN28082.1"/>
    </source>
</evidence>
<protein>
    <submittedName>
        <fullName evidence="6">Type I restriction modification DNA specificity domain-containing protein</fullName>
    </submittedName>
</protein>
<dbReference type="HOGENOM" id="CLU_021095_6_1_9"/>
<dbReference type="SUPFAM" id="SSF116734">
    <property type="entry name" value="DNA methylase specificity domain"/>
    <property type="match status" value="1"/>
</dbReference>